<accession>A0AAU9EHJ3</accession>
<dbReference type="EMBL" id="AP028654">
    <property type="protein sequence ID" value="BEP30302.1"/>
    <property type="molecule type" value="Genomic_DNA"/>
</dbReference>
<proteinExistence type="predicted"/>
<reference evidence="2 3" key="1">
    <citation type="submission" date="2023-08" db="EMBL/GenBank/DDBJ databases">
        <title>Helicovermis profunda gen. nov., sp. nov., a novel mesophilic, fermentative bacterium within the Bacillota from a deep-sea hydrothermal vent chimney.</title>
        <authorList>
            <person name="Miyazaki U."/>
            <person name="Mizutani D."/>
            <person name="Hashimoto Y."/>
            <person name="Tame A."/>
            <person name="Sawayama S."/>
            <person name="Miyazaki J."/>
            <person name="Takai K."/>
            <person name="Nakagawa S."/>
        </authorList>
    </citation>
    <scope>NUCLEOTIDE SEQUENCE [LARGE SCALE GENOMIC DNA]</scope>
    <source>
        <strain evidence="2 3">S502</strain>
    </source>
</reference>
<organism evidence="2 3">
    <name type="scientific">Helicovermis profundi</name>
    <dbReference type="NCBI Taxonomy" id="3065157"/>
    <lineage>
        <taxon>Bacteria</taxon>
        <taxon>Bacillati</taxon>
        <taxon>Bacillota</taxon>
        <taxon>Clostridia</taxon>
        <taxon>Helicovermis</taxon>
    </lineage>
</organism>
<dbReference type="KEGG" id="hprf:HLPR_26330"/>
<dbReference type="Proteomes" id="UP001321786">
    <property type="component" value="Chromosome"/>
</dbReference>
<protein>
    <recommendedName>
        <fullName evidence="4">Non-ribosomal peptide synthetase module</fullName>
    </recommendedName>
</protein>
<dbReference type="InterPro" id="IPR045707">
    <property type="entry name" value="DUF6063"/>
</dbReference>
<dbReference type="RefSeq" id="WP_338535897.1">
    <property type="nucleotide sequence ID" value="NZ_AP028654.1"/>
</dbReference>
<evidence type="ECO:0000313" key="3">
    <source>
        <dbReference type="Proteomes" id="UP001321786"/>
    </source>
</evidence>
<name>A0AAU9EHJ3_9FIRM</name>
<evidence type="ECO:0008006" key="4">
    <source>
        <dbReference type="Google" id="ProtNLM"/>
    </source>
</evidence>
<keyword evidence="3" id="KW-1185">Reference proteome</keyword>
<sequence length="246" mass="28712">MKYEEKTILESFEIYSNLASKGQCLIKDFTSYTIDENVRALVDLFADNVECTVIVSSENLFLIPLAVASPFHISNESLKSKYLTSKHQVSDIYLMYFAMIVFFGLFYDSYLTIEPVLEFVSMETWLNEVNLHIASLKEHDEETLKYHESDMHYNWLLIIEKWSLIDDINEKSKVQDGRTNSHVSFLNLVKNFMLGEDLINDIGNMEYELTEKAKDIIGHYFMELEYNRGILELLYKGENDANNIED</sequence>
<gene>
    <name evidence="2" type="ORF">HLPR_26330</name>
</gene>
<evidence type="ECO:0000256" key="1">
    <source>
        <dbReference type="SAM" id="Phobius"/>
    </source>
</evidence>
<evidence type="ECO:0000313" key="2">
    <source>
        <dbReference type="EMBL" id="BEP30302.1"/>
    </source>
</evidence>
<dbReference type="Pfam" id="PF19539">
    <property type="entry name" value="DUF6063"/>
    <property type="match status" value="1"/>
</dbReference>
<feature type="transmembrane region" description="Helical" evidence="1">
    <location>
        <begin position="89"/>
        <end position="107"/>
    </location>
</feature>
<keyword evidence="1" id="KW-1133">Transmembrane helix</keyword>
<dbReference type="AlphaFoldDB" id="A0AAU9EHJ3"/>
<keyword evidence="1" id="KW-0812">Transmembrane</keyword>
<keyword evidence="1" id="KW-0472">Membrane</keyword>